<keyword evidence="5 10" id="KW-0418">Kinase</keyword>
<dbReference type="Proteomes" id="UP001229244">
    <property type="component" value="Unassembled WGS sequence"/>
</dbReference>
<comment type="catalytic activity">
    <reaction evidence="1">
        <text>ATP + protein L-histidine = ADP + protein N-phospho-L-histidine.</text>
        <dbReference type="EC" id="2.7.13.3"/>
    </reaction>
</comment>
<dbReference type="InterPro" id="IPR003594">
    <property type="entry name" value="HATPase_dom"/>
</dbReference>
<keyword evidence="11" id="KW-1185">Reference proteome</keyword>
<evidence type="ECO:0000256" key="6">
    <source>
        <dbReference type="ARBA" id="ARBA00023012"/>
    </source>
</evidence>
<dbReference type="InterPro" id="IPR036097">
    <property type="entry name" value="HisK_dim/P_sf"/>
</dbReference>
<dbReference type="PANTHER" id="PTHR43711:SF26">
    <property type="entry name" value="SENSOR HISTIDINE KINASE RCSC"/>
    <property type="match status" value="1"/>
</dbReference>
<dbReference type="GO" id="GO:0000155">
    <property type="term" value="F:phosphorelay sensor kinase activity"/>
    <property type="evidence" value="ECO:0007669"/>
    <property type="project" value="InterPro"/>
</dbReference>
<gene>
    <name evidence="10" type="ORF">J2S73_001449</name>
</gene>
<evidence type="ECO:0000256" key="2">
    <source>
        <dbReference type="ARBA" id="ARBA00012438"/>
    </source>
</evidence>
<dbReference type="InterPro" id="IPR005467">
    <property type="entry name" value="His_kinase_dom"/>
</dbReference>
<feature type="region of interest" description="Disordered" evidence="7">
    <location>
        <begin position="446"/>
        <end position="476"/>
    </location>
</feature>
<keyword evidence="8" id="KW-1133">Transmembrane helix</keyword>
<comment type="caution">
    <text evidence="10">The sequence shown here is derived from an EMBL/GenBank/DDBJ whole genome shotgun (WGS) entry which is preliminary data.</text>
</comment>
<feature type="transmembrane region" description="Helical" evidence="8">
    <location>
        <begin position="174"/>
        <end position="201"/>
    </location>
</feature>
<keyword evidence="6" id="KW-0902">Two-component regulatory system</keyword>
<keyword evidence="3" id="KW-0597">Phosphoprotein</keyword>
<dbReference type="SMART" id="SM00388">
    <property type="entry name" value="HisKA"/>
    <property type="match status" value="1"/>
</dbReference>
<dbReference type="PROSITE" id="PS50109">
    <property type="entry name" value="HIS_KIN"/>
    <property type="match status" value="1"/>
</dbReference>
<evidence type="ECO:0000256" key="8">
    <source>
        <dbReference type="SAM" id="Phobius"/>
    </source>
</evidence>
<dbReference type="InterPro" id="IPR004358">
    <property type="entry name" value="Sig_transdc_His_kin-like_C"/>
</dbReference>
<name>A0AAE4ASD6_9HYPH</name>
<evidence type="ECO:0000313" key="10">
    <source>
        <dbReference type="EMBL" id="MDQ0315012.1"/>
    </source>
</evidence>
<dbReference type="CDD" id="cd00075">
    <property type="entry name" value="HATPase"/>
    <property type="match status" value="1"/>
</dbReference>
<evidence type="ECO:0000256" key="4">
    <source>
        <dbReference type="ARBA" id="ARBA00022679"/>
    </source>
</evidence>
<keyword evidence="8" id="KW-0472">Membrane</keyword>
<protein>
    <recommendedName>
        <fullName evidence="2">histidine kinase</fullName>
        <ecNumber evidence="2">2.7.13.3</ecNumber>
    </recommendedName>
</protein>
<dbReference type="Pfam" id="PF02518">
    <property type="entry name" value="HATPase_c"/>
    <property type="match status" value="1"/>
</dbReference>
<dbReference type="AlphaFoldDB" id="A0AAE4ASD6"/>
<keyword evidence="8" id="KW-0812">Transmembrane</keyword>
<sequence length="476" mass="51823">MIGGRKARLAFSVSGVAIFAFVMLLVFALVRLWGPAAETRRHVDNNMLWALSQAHAATLLLDSAVARRAGGVPGDVALERRYNVLLSRLNLLTQGPQARYLADRGFAEPIERRKQDVLALDPQVSSLSVGDVELAGRIHGVLGPLEQLLGRAANKAMVSQWNAIGERLDAEHSAIVQVIASILAIAGLGGMISILMVRAVLANQQAQQALRRETEMREAYRSFVDLVSHQFRTPLSVMDASMQRILRRGELMPREEIAQRVRRMRHLIGDLTTLIDTTLDGMQADAGKIEVCEQVCDPVALLENVRHRQLEATPGRLVDLNVGANVPRRVLSDPVLVEQVLANLLSNAIKYSPEGERVVVTLQADGDSLAFSVRDDGIGIPDDEQGQVFSRFFRARTAAGYPGTGVGLNVSRRIAETLGGSLSLRSKQGLGSTFTLQLPLVPAELGEDHASAPPSGRSHKTRRQPVRTNGAGWERP</sequence>
<dbReference type="Gene3D" id="1.10.287.130">
    <property type="match status" value="1"/>
</dbReference>
<proteinExistence type="predicted"/>
<dbReference type="SUPFAM" id="SSF47384">
    <property type="entry name" value="Homodimeric domain of signal transducing histidine kinase"/>
    <property type="match status" value="1"/>
</dbReference>
<evidence type="ECO:0000256" key="1">
    <source>
        <dbReference type="ARBA" id="ARBA00000085"/>
    </source>
</evidence>
<evidence type="ECO:0000259" key="9">
    <source>
        <dbReference type="PROSITE" id="PS50109"/>
    </source>
</evidence>
<feature type="domain" description="Histidine kinase" evidence="9">
    <location>
        <begin position="226"/>
        <end position="442"/>
    </location>
</feature>
<evidence type="ECO:0000256" key="7">
    <source>
        <dbReference type="SAM" id="MobiDB-lite"/>
    </source>
</evidence>
<dbReference type="EC" id="2.7.13.3" evidence="2"/>
<dbReference type="InterPro" id="IPR050736">
    <property type="entry name" value="Sensor_HK_Regulatory"/>
</dbReference>
<dbReference type="InterPro" id="IPR036890">
    <property type="entry name" value="HATPase_C_sf"/>
</dbReference>
<dbReference type="Gene3D" id="3.30.565.10">
    <property type="entry name" value="Histidine kinase-like ATPase, C-terminal domain"/>
    <property type="match status" value="1"/>
</dbReference>
<dbReference type="InterPro" id="IPR003661">
    <property type="entry name" value="HisK_dim/P_dom"/>
</dbReference>
<dbReference type="EMBL" id="JAUSUL010000001">
    <property type="protein sequence ID" value="MDQ0315012.1"/>
    <property type="molecule type" value="Genomic_DNA"/>
</dbReference>
<keyword evidence="4" id="KW-0808">Transferase</keyword>
<dbReference type="PRINTS" id="PR00344">
    <property type="entry name" value="BCTRLSENSOR"/>
</dbReference>
<accession>A0AAE4ASD6</accession>
<organism evidence="10 11">
    <name type="scientific">Amorphus orientalis</name>
    <dbReference type="NCBI Taxonomy" id="649198"/>
    <lineage>
        <taxon>Bacteria</taxon>
        <taxon>Pseudomonadati</taxon>
        <taxon>Pseudomonadota</taxon>
        <taxon>Alphaproteobacteria</taxon>
        <taxon>Hyphomicrobiales</taxon>
        <taxon>Amorphaceae</taxon>
        <taxon>Amorphus</taxon>
    </lineage>
</organism>
<dbReference type="SUPFAM" id="SSF55874">
    <property type="entry name" value="ATPase domain of HSP90 chaperone/DNA topoisomerase II/histidine kinase"/>
    <property type="match status" value="1"/>
</dbReference>
<evidence type="ECO:0000313" key="11">
    <source>
        <dbReference type="Proteomes" id="UP001229244"/>
    </source>
</evidence>
<reference evidence="10" key="1">
    <citation type="submission" date="2023-07" db="EMBL/GenBank/DDBJ databases">
        <title>Genomic Encyclopedia of Type Strains, Phase IV (KMG-IV): sequencing the most valuable type-strain genomes for metagenomic binning, comparative biology and taxonomic classification.</title>
        <authorList>
            <person name="Goeker M."/>
        </authorList>
    </citation>
    <scope>NUCLEOTIDE SEQUENCE</scope>
    <source>
        <strain evidence="10">DSM 21202</strain>
    </source>
</reference>
<evidence type="ECO:0000256" key="3">
    <source>
        <dbReference type="ARBA" id="ARBA00022553"/>
    </source>
</evidence>
<feature type="transmembrane region" description="Helical" evidence="8">
    <location>
        <begin position="9"/>
        <end position="33"/>
    </location>
</feature>
<dbReference type="PANTHER" id="PTHR43711">
    <property type="entry name" value="TWO-COMPONENT HISTIDINE KINASE"/>
    <property type="match status" value="1"/>
</dbReference>
<dbReference type="SMART" id="SM00387">
    <property type="entry name" value="HATPase_c"/>
    <property type="match status" value="1"/>
</dbReference>
<dbReference type="CDD" id="cd00082">
    <property type="entry name" value="HisKA"/>
    <property type="match status" value="1"/>
</dbReference>
<dbReference type="RefSeq" id="WP_306884800.1">
    <property type="nucleotide sequence ID" value="NZ_JAUSUL010000001.1"/>
</dbReference>
<evidence type="ECO:0000256" key="5">
    <source>
        <dbReference type="ARBA" id="ARBA00022777"/>
    </source>
</evidence>